<evidence type="ECO:0000256" key="1">
    <source>
        <dbReference type="ARBA" id="ARBA00010547"/>
    </source>
</evidence>
<keyword evidence="3" id="KW-0498">Mitosis</keyword>
<dbReference type="EMBL" id="VJMJ01000173">
    <property type="protein sequence ID" value="KAF0728758.1"/>
    <property type="molecule type" value="Genomic_DNA"/>
</dbReference>
<name>A0A6G0WN66_9STRA</name>
<evidence type="ECO:0000256" key="3">
    <source>
        <dbReference type="ARBA" id="ARBA00022776"/>
    </source>
</evidence>
<evidence type="ECO:0000259" key="5">
    <source>
        <dbReference type="Pfam" id="PF18122"/>
    </source>
</evidence>
<evidence type="ECO:0000313" key="7">
    <source>
        <dbReference type="Proteomes" id="UP000481153"/>
    </source>
</evidence>
<reference evidence="6 7" key="1">
    <citation type="submission" date="2019-07" db="EMBL/GenBank/DDBJ databases">
        <title>Genomics analysis of Aphanomyces spp. identifies a new class of oomycete effector associated with host adaptation.</title>
        <authorList>
            <person name="Gaulin E."/>
        </authorList>
    </citation>
    <scope>NUCLEOTIDE SEQUENCE [LARGE SCALE GENOMIC DNA]</scope>
    <source>
        <strain evidence="6 7">ATCC 201684</strain>
    </source>
</reference>
<protein>
    <recommendedName>
        <fullName evidence="5">Anaphase-promoting complex subunit 1 C-terminal domain-containing protein</fullName>
    </recommendedName>
</protein>
<dbReference type="GO" id="GO:0051301">
    <property type="term" value="P:cell division"/>
    <property type="evidence" value="ECO:0007669"/>
    <property type="project" value="UniProtKB-KW"/>
</dbReference>
<dbReference type="VEuPathDB" id="FungiDB:AeMF1_005867"/>
<organism evidence="6 7">
    <name type="scientific">Aphanomyces euteiches</name>
    <dbReference type="NCBI Taxonomy" id="100861"/>
    <lineage>
        <taxon>Eukaryota</taxon>
        <taxon>Sar</taxon>
        <taxon>Stramenopiles</taxon>
        <taxon>Oomycota</taxon>
        <taxon>Saprolegniomycetes</taxon>
        <taxon>Saprolegniales</taxon>
        <taxon>Verrucalvaceae</taxon>
        <taxon>Aphanomyces</taxon>
    </lineage>
</organism>
<dbReference type="Pfam" id="PF18122">
    <property type="entry name" value="APC1_C"/>
    <property type="match status" value="1"/>
</dbReference>
<dbReference type="PANTHER" id="PTHR12827:SF3">
    <property type="entry name" value="ANAPHASE-PROMOTING COMPLEX SUBUNIT 1"/>
    <property type="match status" value="1"/>
</dbReference>
<dbReference type="GO" id="GO:0005680">
    <property type="term" value="C:anaphase-promoting complex"/>
    <property type="evidence" value="ECO:0007669"/>
    <property type="project" value="InterPro"/>
</dbReference>
<feature type="domain" description="Anaphase-promoting complex subunit 1 C-terminal" evidence="5">
    <location>
        <begin position="1378"/>
        <end position="1500"/>
    </location>
</feature>
<comment type="caution">
    <text evidence="6">The sequence shown here is derived from an EMBL/GenBank/DDBJ whole genome shotgun (WGS) entry which is preliminary data.</text>
</comment>
<dbReference type="GO" id="GO:0060090">
    <property type="term" value="F:molecular adaptor activity"/>
    <property type="evidence" value="ECO:0007669"/>
    <property type="project" value="TreeGrafter"/>
</dbReference>
<accession>A0A6G0WN66</accession>
<evidence type="ECO:0000256" key="2">
    <source>
        <dbReference type="ARBA" id="ARBA00022618"/>
    </source>
</evidence>
<dbReference type="InterPro" id="IPR041221">
    <property type="entry name" value="APC1_C"/>
</dbReference>
<dbReference type="Gene3D" id="1.25.10.10">
    <property type="entry name" value="Leucine-rich Repeat Variant"/>
    <property type="match status" value="2"/>
</dbReference>
<comment type="similarity">
    <text evidence="1">Belongs to the APC1 family.</text>
</comment>
<dbReference type="InterPro" id="IPR024990">
    <property type="entry name" value="Apc1"/>
</dbReference>
<sequence length="1515" mass="169417">MLHVDHSGKVRALDGVSKEIFVPSSGDGLDRGRLRVRRNVVEWSLSNGYVIDRTFTFSQPVIDVALVHFADHPGHSVCILARPERMSIITPTGSTVDVPLPFQASSIFAMKKGLLIERSKTLTSMKMPVLFSLSNPFEEIKPIVVQIDPHQRLEECAFVSDPHEEITLVSTEPSFVAFFHPDRNNFSLKAIATHPESPQLSSIVPEFVLHQVWESPSGPFSRACSLFVTHDLSNSPILCIMDPTRFTLHMQSLVETPDSSVLVDRSSPLHHIPCRLSCPIKRIDSTTSNPVYDLLVITLQHQWILRRGTHIICGLNVPSAISSSPLIQRLQSTTLPETAEVHFSNLEVQRIVVSLDIKSPLLRRTFDILDHVLPTEVTLAWRVAIIPAGWNGFIASLIGAVGVAESRKPTYASAYDELIVSELYQKQQHSQPKVYGRPTVPQSKVPNGVEFDPQLLQQIHRHMELIFSTLHLFYEDLKLSKTSFRWLRPLGLTLGKLARHLGLTAYFQHYACDLGPERIELFQTQEPASGCVSQNLVSSPPLDIFAWIQQRMAIYQYNRLQTETRTSSSFSTSSLFPRTNHVVELYNILYPSTNSTKLHLRAQQVVRRLITIPNFEILIKDIPDGVALPLRYALTLCKHEPSGEWESKACEVIQRLDWVGEGHELADRKIYRAQDPLDDGFDDVIQWNAPIFPEDHRLKEVGRFLRSNKVMYLKTPRDSSLTEADVANLQQTRLLLLCRRSMSMPVARGMVTLGSLAPHSSSLLTSPLLIPPIPLAARIAETNAKTYLDTSGYKELTLWPQFHNGVATALRLPISDTKQITAHWILSHKPQHDDNDDQIAAHAGFMMGLGLLGHLHSLSQSSIYQYLSMDNELTSVGILLGLAASTVCNKDSTLERTVSRILSLHIPSLLPPAFSHVNITPSAQTAAVIGLGLLYHGSGNRNMTEILLAEMTASPIVMSPTSAQSTVDLNQKEGYALAAGIAVGLIVLGRKNDMGLADLQLEQKLVKYVAGGTHKVRQDPMNCVLRTKKRSPAVEYINVNVTAAGAALTLAFMYLQSNNERIIQQLKIPSSVVQMESIRPDLLFVRVVGTNLVGWDSVVPSKEWVLQTQMPACLNNPAIDPSTIHEARINILAGACFSIGLKYAGTQNSQAKDILHHFLSDYRSKPKPTELNRGSWERCLGVLAQSVALVMAGSGDLETFQTIRAILIRQKQDSTAEVTYGNHMAVSSALGLLFLGGGRCTLKTTPFAVAALVIALYPMYPSTTSDQKYHLQALRHLYVLAIDWTCSIETIDVDTGDLSPTNLIAWTDNGLKKLHTPCLLPAFHKLTVESSRHFPITIDLKDEATLSNRARIDRLKSSRIIYVKRKQGDMESPQLTMLQQFYNWFVKDKTQKRWSAFCKRVWQECLVQHKPNFLQVYLNSKHAEEAILSRNFSNTLMVSNLQLMYLHMELEAHVFQYEEHVGELGVAQLVNEDFILGYSNSLLYHFAQLNNPSTDSLEYCAYLRFIGAPVLMHLE</sequence>
<evidence type="ECO:0000313" key="6">
    <source>
        <dbReference type="EMBL" id="KAF0728758.1"/>
    </source>
</evidence>
<dbReference type="GO" id="GO:0070979">
    <property type="term" value="P:protein K11-linked ubiquitination"/>
    <property type="evidence" value="ECO:0007669"/>
    <property type="project" value="TreeGrafter"/>
</dbReference>
<evidence type="ECO:0000256" key="4">
    <source>
        <dbReference type="ARBA" id="ARBA00023306"/>
    </source>
</evidence>
<dbReference type="GO" id="GO:0007091">
    <property type="term" value="P:metaphase/anaphase transition of mitotic cell cycle"/>
    <property type="evidence" value="ECO:0007669"/>
    <property type="project" value="TreeGrafter"/>
</dbReference>
<keyword evidence="7" id="KW-1185">Reference proteome</keyword>
<dbReference type="Proteomes" id="UP000481153">
    <property type="component" value="Unassembled WGS sequence"/>
</dbReference>
<gene>
    <name evidence="6" type="ORF">Ae201684_013501</name>
</gene>
<keyword evidence="2" id="KW-0132">Cell division</keyword>
<dbReference type="PANTHER" id="PTHR12827">
    <property type="entry name" value="MEIOTIC CHECKPOINT REGULATOR TSG24 FAMILY MEMBER"/>
    <property type="match status" value="1"/>
</dbReference>
<proteinExistence type="inferred from homology"/>
<dbReference type="GO" id="GO:0031145">
    <property type="term" value="P:anaphase-promoting complex-dependent catabolic process"/>
    <property type="evidence" value="ECO:0007669"/>
    <property type="project" value="TreeGrafter"/>
</dbReference>
<dbReference type="InterPro" id="IPR011989">
    <property type="entry name" value="ARM-like"/>
</dbReference>
<keyword evidence="4" id="KW-0131">Cell cycle</keyword>